<keyword evidence="1" id="KW-1133">Transmembrane helix</keyword>
<feature type="transmembrane region" description="Helical" evidence="1">
    <location>
        <begin position="30"/>
        <end position="48"/>
    </location>
</feature>
<protein>
    <submittedName>
        <fullName evidence="2">Uncharacterized protein</fullName>
    </submittedName>
</protein>
<dbReference type="RefSeq" id="WP_218469232.1">
    <property type="nucleotide sequence ID" value="NZ_BAABJN010000008.1"/>
</dbReference>
<proteinExistence type="predicted"/>
<reference evidence="2 3" key="1">
    <citation type="submission" date="2021-07" db="EMBL/GenBank/DDBJ databases">
        <title>Whole Genome Sequence of Nocardia Iowensis.</title>
        <authorList>
            <person name="Lamm A."/>
            <person name="Collins-Fairclough A.M."/>
            <person name="Bunk B."/>
            <person name="Sproer C."/>
        </authorList>
    </citation>
    <scope>NUCLEOTIDE SEQUENCE [LARGE SCALE GENOMIC DNA]</scope>
    <source>
        <strain evidence="2 3">NRRL 5646</strain>
    </source>
</reference>
<keyword evidence="3" id="KW-1185">Reference proteome</keyword>
<accession>A0ABX8RFG5</accession>
<sequence length="49" mass="5513">MTTSYPALSARHIRPRRTHPRFGNPRSGRLLIAVWVIVMACLSIALVLL</sequence>
<keyword evidence="1" id="KW-0472">Membrane</keyword>
<gene>
    <name evidence="2" type="ORF">KV110_22360</name>
</gene>
<evidence type="ECO:0000313" key="2">
    <source>
        <dbReference type="EMBL" id="QXN88349.1"/>
    </source>
</evidence>
<evidence type="ECO:0000313" key="3">
    <source>
        <dbReference type="Proteomes" id="UP000694257"/>
    </source>
</evidence>
<keyword evidence="1" id="KW-0812">Transmembrane</keyword>
<name>A0ABX8RFG5_NOCIO</name>
<dbReference type="Proteomes" id="UP000694257">
    <property type="component" value="Chromosome"/>
</dbReference>
<dbReference type="EMBL" id="CP078145">
    <property type="protein sequence ID" value="QXN88349.1"/>
    <property type="molecule type" value="Genomic_DNA"/>
</dbReference>
<organism evidence="2 3">
    <name type="scientific">Nocardia iowensis</name>
    <dbReference type="NCBI Taxonomy" id="204891"/>
    <lineage>
        <taxon>Bacteria</taxon>
        <taxon>Bacillati</taxon>
        <taxon>Actinomycetota</taxon>
        <taxon>Actinomycetes</taxon>
        <taxon>Mycobacteriales</taxon>
        <taxon>Nocardiaceae</taxon>
        <taxon>Nocardia</taxon>
    </lineage>
</organism>
<evidence type="ECO:0000256" key="1">
    <source>
        <dbReference type="SAM" id="Phobius"/>
    </source>
</evidence>